<evidence type="ECO:0000259" key="5">
    <source>
        <dbReference type="PROSITE" id="PS50921"/>
    </source>
</evidence>
<dbReference type="KEGG" id="msei:MSEDJ_30630"/>
<evidence type="ECO:0000256" key="3">
    <source>
        <dbReference type="ARBA" id="ARBA00023015"/>
    </source>
</evidence>
<feature type="domain" description="ANTAR" evidence="5">
    <location>
        <begin position="153"/>
        <end position="214"/>
    </location>
</feature>
<reference evidence="6 7" key="1">
    <citation type="journal article" date="2019" name="Emerg. Microbes Infect.">
        <title>Comprehensive subspecies identification of 175 nontuberculous mycobacteria species based on 7547 genomic profiles.</title>
        <authorList>
            <person name="Matsumoto Y."/>
            <person name="Kinjo T."/>
            <person name="Motooka D."/>
            <person name="Nabeya D."/>
            <person name="Jung N."/>
            <person name="Uechi K."/>
            <person name="Horii T."/>
            <person name="Iida T."/>
            <person name="Fujita J."/>
            <person name="Nakamura S."/>
        </authorList>
    </citation>
    <scope>NUCLEOTIDE SEQUENCE [LARGE SCALE GENOMIC DNA]</scope>
    <source>
        <strain evidence="6 7">JCM 17899</strain>
    </source>
</reference>
<name>A0A7I7QSL4_9MYCO</name>
<sequence length="219" mass="23298">MRAAMHDVADSLVGQPDLDATLAAVTAAAVDLIDGIDFADILIITGDDFQSLNPTVPVLAELDQLQKQFGEGPCLDAAAGDSIVRCADLSGDDRWPRFAKGAVGHGINSMLSYQLYTHDNGAGALNLFGRDTHTFDDNSESIGAMLATQAAMAIIAGERETQFQSALAGRDLIGQAKGIIMERFKIDAVSAFEMLRKLSQDGNEKLSRIAARVVDTTVE</sequence>
<proteinExistence type="predicted"/>
<dbReference type="InterPro" id="IPR029016">
    <property type="entry name" value="GAF-like_dom_sf"/>
</dbReference>
<protein>
    <recommendedName>
        <fullName evidence="5">ANTAR domain-containing protein</fullName>
    </recommendedName>
</protein>
<dbReference type="SUPFAM" id="SSF55781">
    <property type="entry name" value="GAF domain-like"/>
    <property type="match status" value="1"/>
</dbReference>
<dbReference type="RefSeq" id="WP_246230660.1">
    <property type="nucleotide sequence ID" value="NZ_AP022588.1"/>
</dbReference>
<evidence type="ECO:0000256" key="1">
    <source>
        <dbReference type="ARBA" id="ARBA00022679"/>
    </source>
</evidence>
<keyword evidence="3" id="KW-0805">Transcription regulation</keyword>
<dbReference type="InterPro" id="IPR005561">
    <property type="entry name" value="ANTAR"/>
</dbReference>
<organism evidence="6 7">
    <name type="scientific">Mycolicibacterium sediminis</name>
    <dbReference type="NCBI Taxonomy" id="1286180"/>
    <lineage>
        <taxon>Bacteria</taxon>
        <taxon>Bacillati</taxon>
        <taxon>Actinomycetota</taxon>
        <taxon>Actinomycetes</taxon>
        <taxon>Mycobacteriales</taxon>
        <taxon>Mycobacteriaceae</taxon>
        <taxon>Mycolicibacterium</taxon>
    </lineage>
</organism>
<dbReference type="InterPro" id="IPR011006">
    <property type="entry name" value="CheY-like_superfamily"/>
</dbReference>
<dbReference type="PIRSF" id="PIRSF036625">
    <property type="entry name" value="GAF_ANTAR"/>
    <property type="match status" value="1"/>
</dbReference>
<evidence type="ECO:0000256" key="2">
    <source>
        <dbReference type="ARBA" id="ARBA00022777"/>
    </source>
</evidence>
<evidence type="ECO:0000313" key="6">
    <source>
        <dbReference type="EMBL" id="BBY28967.1"/>
    </source>
</evidence>
<dbReference type="Pfam" id="PF03861">
    <property type="entry name" value="ANTAR"/>
    <property type="match status" value="1"/>
</dbReference>
<dbReference type="InterPro" id="IPR036388">
    <property type="entry name" value="WH-like_DNA-bd_sf"/>
</dbReference>
<keyword evidence="2" id="KW-0418">Kinase</keyword>
<gene>
    <name evidence="6" type="ORF">MSEDJ_30630</name>
</gene>
<dbReference type="AlphaFoldDB" id="A0A7I7QSL4"/>
<evidence type="ECO:0000313" key="7">
    <source>
        <dbReference type="Proteomes" id="UP000467193"/>
    </source>
</evidence>
<dbReference type="Proteomes" id="UP000467193">
    <property type="component" value="Chromosome"/>
</dbReference>
<dbReference type="InterPro" id="IPR003018">
    <property type="entry name" value="GAF"/>
</dbReference>
<dbReference type="Gene3D" id="1.10.10.10">
    <property type="entry name" value="Winged helix-like DNA-binding domain superfamily/Winged helix DNA-binding domain"/>
    <property type="match status" value="1"/>
</dbReference>
<dbReference type="GO" id="GO:0016301">
    <property type="term" value="F:kinase activity"/>
    <property type="evidence" value="ECO:0007669"/>
    <property type="project" value="UniProtKB-KW"/>
</dbReference>
<dbReference type="SUPFAM" id="SSF52172">
    <property type="entry name" value="CheY-like"/>
    <property type="match status" value="1"/>
</dbReference>
<dbReference type="GO" id="GO:0003723">
    <property type="term" value="F:RNA binding"/>
    <property type="evidence" value="ECO:0007669"/>
    <property type="project" value="InterPro"/>
</dbReference>
<keyword evidence="1" id="KW-0808">Transferase</keyword>
<dbReference type="EMBL" id="AP022588">
    <property type="protein sequence ID" value="BBY28967.1"/>
    <property type="molecule type" value="Genomic_DNA"/>
</dbReference>
<dbReference type="InterPro" id="IPR012074">
    <property type="entry name" value="GAF_ANTAR"/>
</dbReference>
<dbReference type="PROSITE" id="PS50921">
    <property type="entry name" value="ANTAR"/>
    <property type="match status" value="1"/>
</dbReference>
<keyword evidence="7" id="KW-1185">Reference proteome</keyword>
<keyword evidence="4" id="KW-0804">Transcription</keyword>
<accession>A0A7I7QSL4</accession>
<dbReference type="Gene3D" id="3.30.450.40">
    <property type="match status" value="1"/>
</dbReference>
<evidence type="ECO:0000256" key="4">
    <source>
        <dbReference type="ARBA" id="ARBA00023163"/>
    </source>
</evidence>
<dbReference type="SMART" id="SM01012">
    <property type="entry name" value="ANTAR"/>
    <property type="match status" value="1"/>
</dbReference>
<dbReference type="Pfam" id="PF13185">
    <property type="entry name" value="GAF_2"/>
    <property type="match status" value="1"/>
</dbReference>